<dbReference type="Proteomes" id="UP000242180">
    <property type="component" value="Unassembled WGS sequence"/>
</dbReference>
<dbReference type="AlphaFoldDB" id="A0A1X2HPM1"/>
<comment type="caution">
    <text evidence="6">The sequence shown here is derived from an EMBL/GenBank/DDBJ whole genome shotgun (WGS) entry which is preliminary data.</text>
</comment>
<feature type="transmembrane region" description="Helical" evidence="4">
    <location>
        <begin position="69"/>
        <end position="92"/>
    </location>
</feature>
<keyword evidence="4" id="KW-1133">Transmembrane helix</keyword>
<dbReference type="Gene3D" id="3.40.50.1820">
    <property type="entry name" value="alpha/beta hydrolase"/>
    <property type="match status" value="1"/>
</dbReference>
<dbReference type="InterPro" id="IPR049492">
    <property type="entry name" value="BD-FAE-like_dom"/>
</dbReference>
<dbReference type="PANTHER" id="PTHR48081">
    <property type="entry name" value="AB HYDROLASE SUPERFAMILY PROTEIN C4A8.06C"/>
    <property type="match status" value="1"/>
</dbReference>
<dbReference type="InterPro" id="IPR029058">
    <property type="entry name" value="AB_hydrolase_fold"/>
</dbReference>
<keyword evidence="7" id="KW-1185">Reference proteome</keyword>
<gene>
    <name evidence="6" type="ORF">BCR43DRAFT_512152</name>
</gene>
<evidence type="ECO:0000256" key="3">
    <source>
        <dbReference type="PROSITE-ProRule" id="PRU10038"/>
    </source>
</evidence>
<dbReference type="InterPro" id="IPR050300">
    <property type="entry name" value="GDXG_lipolytic_enzyme"/>
</dbReference>
<dbReference type="InParanoid" id="A0A1X2HPM1"/>
<keyword evidence="4" id="KW-0472">Membrane</keyword>
<dbReference type="PANTHER" id="PTHR48081:SF33">
    <property type="entry name" value="KYNURENINE FORMAMIDASE"/>
    <property type="match status" value="1"/>
</dbReference>
<feature type="domain" description="BD-FAE-like" evidence="5">
    <location>
        <begin position="193"/>
        <end position="387"/>
    </location>
</feature>
<dbReference type="GO" id="GO:0016787">
    <property type="term" value="F:hydrolase activity"/>
    <property type="evidence" value="ECO:0007669"/>
    <property type="project" value="UniProtKB-KW"/>
</dbReference>
<dbReference type="OMA" id="HAFNIFT"/>
<evidence type="ECO:0000313" key="6">
    <source>
        <dbReference type="EMBL" id="ORZ01252.1"/>
    </source>
</evidence>
<evidence type="ECO:0000256" key="4">
    <source>
        <dbReference type="SAM" id="Phobius"/>
    </source>
</evidence>
<sequence>MLAVISAFAATTYLFSVSLTVLFTATAFDKDFTRKLFGGASVVRRFLGLVELLSSAISEQPLHLFGFKLAAIVIATIFGAFNYTLACFFKWVDYCNCAALLVLFVESLREKEVFRETIKDMTGGEPSELAEGALSLDWRRILLPVSTPDNIVLYPNIPYATNEESTSAVETTKDYDQPRRMMLDVYAWSKSPMDAARRPVLVHIHGGAWKMGSKNLLYPHEKTLITENNWIVVNIGYRLAPKNAYPTHLCDVKRALRWIKASIPAFGGDPNFIVLSGDSAGGHLASMAAFTANEPEYQPGFELVDTTVQGVITFNGVLDVQNDHDRAVFFSRDIALQPKVDSAFLSKHSPIDIIKKAKEENHLVPFLVLTGERDALVDCGDAQRFKETYDHALSEKTTQCTLVKLPGAHHVCYASWSPRGLYISRLCQVWCQQLYQKKK</sequence>
<reference evidence="6 7" key="1">
    <citation type="submission" date="2016-07" db="EMBL/GenBank/DDBJ databases">
        <title>Pervasive Adenine N6-methylation of Active Genes in Fungi.</title>
        <authorList>
            <consortium name="DOE Joint Genome Institute"/>
            <person name="Mondo S.J."/>
            <person name="Dannebaum R.O."/>
            <person name="Kuo R.C."/>
            <person name="Labutti K."/>
            <person name="Haridas S."/>
            <person name="Kuo A."/>
            <person name="Salamov A."/>
            <person name="Ahrendt S.R."/>
            <person name="Lipzen A."/>
            <person name="Sullivan W."/>
            <person name="Andreopoulos W.B."/>
            <person name="Clum A."/>
            <person name="Lindquist E."/>
            <person name="Daum C."/>
            <person name="Ramamoorthy G.K."/>
            <person name="Gryganskyi A."/>
            <person name="Culley D."/>
            <person name="Magnuson J.K."/>
            <person name="James T.Y."/>
            <person name="O'Malley M.A."/>
            <person name="Stajich J.E."/>
            <person name="Spatafora J.W."/>
            <person name="Visel A."/>
            <person name="Grigoriev I.V."/>
        </authorList>
    </citation>
    <scope>NUCLEOTIDE SEQUENCE [LARGE SCALE GENOMIC DNA]</scope>
    <source>
        <strain evidence="6 7">NRRL 2496</strain>
    </source>
</reference>
<evidence type="ECO:0000256" key="2">
    <source>
        <dbReference type="ARBA" id="ARBA00022801"/>
    </source>
</evidence>
<name>A0A1X2HPM1_SYNRA</name>
<feature type="active site" evidence="3">
    <location>
        <position position="279"/>
    </location>
</feature>
<dbReference type="PROSITE" id="PS01174">
    <property type="entry name" value="LIPASE_GDXG_SER"/>
    <property type="match status" value="1"/>
</dbReference>
<keyword evidence="2 6" id="KW-0378">Hydrolase</keyword>
<proteinExistence type="inferred from homology"/>
<dbReference type="InterPro" id="IPR019826">
    <property type="entry name" value="Carboxylesterase_B_AS"/>
</dbReference>
<keyword evidence="4" id="KW-0812">Transmembrane</keyword>
<dbReference type="Pfam" id="PF20434">
    <property type="entry name" value="BD-FAE"/>
    <property type="match status" value="1"/>
</dbReference>
<dbReference type="EMBL" id="MCGN01000002">
    <property type="protein sequence ID" value="ORZ01252.1"/>
    <property type="molecule type" value="Genomic_DNA"/>
</dbReference>
<evidence type="ECO:0000259" key="5">
    <source>
        <dbReference type="Pfam" id="PF20434"/>
    </source>
</evidence>
<dbReference type="OrthoDB" id="19653at2759"/>
<accession>A0A1X2HPM1</accession>
<evidence type="ECO:0000256" key="1">
    <source>
        <dbReference type="ARBA" id="ARBA00010515"/>
    </source>
</evidence>
<dbReference type="SUPFAM" id="SSF53474">
    <property type="entry name" value="alpha/beta-Hydrolases"/>
    <property type="match status" value="1"/>
</dbReference>
<dbReference type="PROSITE" id="PS00122">
    <property type="entry name" value="CARBOXYLESTERASE_B_1"/>
    <property type="match status" value="1"/>
</dbReference>
<comment type="similarity">
    <text evidence="1">Belongs to the 'GDXG' lipolytic enzyme family.</text>
</comment>
<dbReference type="InterPro" id="IPR033140">
    <property type="entry name" value="Lipase_GDXG_put_SER_AS"/>
</dbReference>
<protein>
    <submittedName>
        <fullName evidence="6">Alpha/Beta hydrolase protein</fullName>
    </submittedName>
</protein>
<evidence type="ECO:0000313" key="7">
    <source>
        <dbReference type="Proteomes" id="UP000242180"/>
    </source>
</evidence>
<dbReference type="STRING" id="13706.A0A1X2HPM1"/>
<organism evidence="6 7">
    <name type="scientific">Syncephalastrum racemosum</name>
    <name type="common">Filamentous fungus</name>
    <dbReference type="NCBI Taxonomy" id="13706"/>
    <lineage>
        <taxon>Eukaryota</taxon>
        <taxon>Fungi</taxon>
        <taxon>Fungi incertae sedis</taxon>
        <taxon>Mucoromycota</taxon>
        <taxon>Mucoromycotina</taxon>
        <taxon>Mucoromycetes</taxon>
        <taxon>Mucorales</taxon>
        <taxon>Syncephalastraceae</taxon>
        <taxon>Syncephalastrum</taxon>
    </lineage>
</organism>